<accession>A0A1Y3BCK1</accession>
<organism evidence="2 3">
    <name type="scientific">Euroglyphus maynei</name>
    <name type="common">Mayne's house dust mite</name>
    <dbReference type="NCBI Taxonomy" id="6958"/>
    <lineage>
        <taxon>Eukaryota</taxon>
        <taxon>Metazoa</taxon>
        <taxon>Ecdysozoa</taxon>
        <taxon>Arthropoda</taxon>
        <taxon>Chelicerata</taxon>
        <taxon>Arachnida</taxon>
        <taxon>Acari</taxon>
        <taxon>Acariformes</taxon>
        <taxon>Sarcoptiformes</taxon>
        <taxon>Astigmata</taxon>
        <taxon>Psoroptidia</taxon>
        <taxon>Analgoidea</taxon>
        <taxon>Pyroglyphidae</taxon>
        <taxon>Pyroglyphinae</taxon>
        <taxon>Euroglyphus</taxon>
    </lineage>
</organism>
<dbReference type="EMBL" id="MUJZ01030243">
    <property type="protein sequence ID" value="OTF77927.1"/>
    <property type="molecule type" value="Genomic_DNA"/>
</dbReference>
<name>A0A1Y3BCK1_EURMA</name>
<comment type="caution">
    <text evidence="2">The sequence shown here is derived from an EMBL/GenBank/DDBJ whole genome shotgun (WGS) entry which is preliminary data.</text>
</comment>
<dbReference type="AlphaFoldDB" id="A0A1Y3BCK1"/>
<dbReference type="InterPro" id="IPR010849">
    <property type="entry name" value="Gonadal"/>
</dbReference>
<proteinExistence type="inferred from homology"/>
<evidence type="ECO:0000256" key="1">
    <source>
        <dbReference type="ARBA" id="ARBA00005939"/>
    </source>
</evidence>
<comment type="similarity">
    <text evidence="1">Belongs to the gonadal family.</text>
</comment>
<reference evidence="2 3" key="1">
    <citation type="submission" date="2017-03" db="EMBL/GenBank/DDBJ databases">
        <title>Genome Survey of Euroglyphus maynei.</title>
        <authorList>
            <person name="Arlian L.G."/>
            <person name="Morgan M.S."/>
            <person name="Rider S.D."/>
        </authorList>
    </citation>
    <scope>NUCLEOTIDE SEQUENCE [LARGE SCALE GENOMIC DNA]</scope>
    <source>
        <strain evidence="2">Arlian Lab</strain>
        <tissue evidence="2">Whole body</tissue>
    </source>
</reference>
<gene>
    <name evidence="2" type="ORF">BLA29_007559</name>
</gene>
<dbReference type="PANTHER" id="PTHR13054:SF2">
    <property type="entry name" value="PROTEIN DGCR6"/>
    <property type="match status" value="1"/>
</dbReference>
<dbReference type="OrthoDB" id="21617at2759"/>
<sequence length="186" mass="21502">MTTNNSSVDTNAEQITSENSKSSYQYYYDRLKSLVDNDNSSNVKKYINDKLISDLATSLLDQTQVNNEHELMQQRDSMIAKLDAKRNDKIEEVETKFAIGEIPSFRRDDLLKEMKKHYEKKIVSIDTHILHRVDKCVRDQQKTLTDAEIPGFNITDNSNEIEAQIKLLNFIEQIINLSDESKLAIN</sequence>
<protein>
    <submittedName>
        <fullName evidence="2">DGCR6-like protein</fullName>
    </submittedName>
</protein>
<evidence type="ECO:0000313" key="3">
    <source>
        <dbReference type="Proteomes" id="UP000194236"/>
    </source>
</evidence>
<evidence type="ECO:0000313" key="2">
    <source>
        <dbReference type="EMBL" id="OTF77927.1"/>
    </source>
</evidence>
<dbReference type="PANTHER" id="PTHR13054">
    <property type="entry name" value="DIGEORGE SYNDROME CRITICAL REGION 6 DGCR6 FAMILY MEMBER"/>
    <property type="match status" value="1"/>
</dbReference>
<keyword evidence="3" id="KW-1185">Reference proteome</keyword>
<dbReference type="Pfam" id="PF07324">
    <property type="entry name" value="DGCR6"/>
    <property type="match status" value="1"/>
</dbReference>
<dbReference type="Proteomes" id="UP000194236">
    <property type="component" value="Unassembled WGS sequence"/>
</dbReference>